<dbReference type="PANTHER" id="PTHR36220">
    <property type="entry name" value="UNNAMED PRODUCT"/>
    <property type="match status" value="1"/>
</dbReference>
<dbReference type="PANTHER" id="PTHR36220:SF1">
    <property type="entry name" value="GAMMA TUBULIN COMPLEX COMPONENT C-TERMINAL DOMAIN-CONTAINING PROTEIN"/>
    <property type="match status" value="1"/>
</dbReference>
<evidence type="ECO:0008006" key="5">
    <source>
        <dbReference type="Google" id="ProtNLM"/>
    </source>
</evidence>
<organism evidence="3 4">
    <name type="scientific">Engelhardtia mirabilis</name>
    <dbReference type="NCBI Taxonomy" id="2528011"/>
    <lineage>
        <taxon>Bacteria</taxon>
        <taxon>Pseudomonadati</taxon>
        <taxon>Planctomycetota</taxon>
        <taxon>Planctomycetia</taxon>
        <taxon>Planctomycetia incertae sedis</taxon>
        <taxon>Engelhardtia</taxon>
    </lineage>
</organism>
<dbReference type="InterPro" id="IPR028994">
    <property type="entry name" value="Integrin_alpha_N"/>
</dbReference>
<evidence type="ECO:0000313" key="4">
    <source>
        <dbReference type="Proteomes" id="UP000316921"/>
    </source>
</evidence>
<dbReference type="RefSeq" id="WP_145067156.1">
    <property type="nucleotide sequence ID" value="NZ_CP036287.1"/>
</dbReference>
<dbReference type="EMBL" id="CP036287">
    <property type="protein sequence ID" value="QDU68278.1"/>
    <property type="molecule type" value="Genomic_DNA"/>
</dbReference>
<evidence type="ECO:0000256" key="2">
    <source>
        <dbReference type="SAM" id="SignalP"/>
    </source>
</evidence>
<accession>A0A518BMS0</accession>
<proteinExistence type="predicted"/>
<evidence type="ECO:0000313" key="3">
    <source>
        <dbReference type="EMBL" id="QDU68278.1"/>
    </source>
</evidence>
<feature type="chain" id="PRO_5022024591" description="Cortical protein marker for cell polarity" evidence="2">
    <location>
        <begin position="22"/>
        <end position="549"/>
    </location>
</feature>
<protein>
    <recommendedName>
        <fullName evidence="5">Cortical protein marker for cell polarity</fullName>
    </recommendedName>
</protein>
<keyword evidence="4" id="KW-1185">Reference proteome</keyword>
<name>A0A518BMS0_9BACT</name>
<dbReference type="Pfam" id="PF14312">
    <property type="entry name" value="FG-GAP_2"/>
    <property type="match status" value="3"/>
</dbReference>
<dbReference type="KEGG" id="pbap:Pla133_33740"/>
<keyword evidence="1 2" id="KW-0732">Signal</keyword>
<reference evidence="3 4" key="1">
    <citation type="submission" date="2019-02" db="EMBL/GenBank/DDBJ databases">
        <title>Deep-cultivation of Planctomycetes and their phenomic and genomic characterization uncovers novel biology.</title>
        <authorList>
            <person name="Wiegand S."/>
            <person name="Jogler M."/>
            <person name="Boedeker C."/>
            <person name="Pinto D."/>
            <person name="Vollmers J."/>
            <person name="Rivas-Marin E."/>
            <person name="Kohn T."/>
            <person name="Peeters S.H."/>
            <person name="Heuer A."/>
            <person name="Rast P."/>
            <person name="Oberbeckmann S."/>
            <person name="Bunk B."/>
            <person name="Jeske O."/>
            <person name="Meyerdierks A."/>
            <person name="Storesund J.E."/>
            <person name="Kallscheuer N."/>
            <person name="Luecker S."/>
            <person name="Lage O.M."/>
            <person name="Pohl T."/>
            <person name="Merkel B.J."/>
            <person name="Hornburger P."/>
            <person name="Mueller R.-W."/>
            <person name="Bruemmer F."/>
            <person name="Labrenz M."/>
            <person name="Spormann A.M."/>
            <person name="Op den Camp H."/>
            <person name="Overmann J."/>
            <person name="Amann R."/>
            <person name="Jetten M.S.M."/>
            <person name="Mascher T."/>
            <person name="Medema M.H."/>
            <person name="Devos D.P."/>
            <person name="Kaster A.-K."/>
            <person name="Ovreas L."/>
            <person name="Rohde M."/>
            <person name="Galperin M.Y."/>
            <person name="Jogler C."/>
        </authorList>
    </citation>
    <scope>NUCLEOTIDE SEQUENCE [LARGE SCALE GENOMIC DNA]</scope>
    <source>
        <strain evidence="3 4">Pla133</strain>
    </source>
</reference>
<dbReference type="Gene3D" id="2.130.10.130">
    <property type="entry name" value="Integrin alpha, N-terminal"/>
    <property type="match status" value="2"/>
</dbReference>
<dbReference type="InterPro" id="IPR013517">
    <property type="entry name" value="FG-GAP"/>
</dbReference>
<evidence type="ECO:0000256" key="1">
    <source>
        <dbReference type="ARBA" id="ARBA00022729"/>
    </source>
</evidence>
<sequence length="549" mass="55695" precursor="true">MIRHRILLAVAALGCTSLARAQGGLDWNLQAGLAPPGLNLNALFGTALELDDGLLVVGSNGKQNVGSSPDGAVFTWRRTAGGWWEPLPLLTPPIAGLGGNFGRGLSLSGERLLVGAPLEDAGGVNASGAAHLYDLDPGGGGWQLAASFAPAAAAPADNYGFTVTLDGDRCAVMPKSNGFPASAPMLLFRRSSTGEWVSDGQIPKPPTVGASGWSASLSGDLIAVPYESADGVTPDSGVVEIHRRGSSGWTLEATLAPSDGPAFGTFGRSVSLDGTRVAIGRGSHGVLGPAYIYVRDGAGNWTLEQQLVPTDPVLGLGFGFSIDLKGDRLAVGSHMIGIAPHPGSAHVYRLQAGSWQLESIVEGETVPPVVTLEGVARDVAIDATSVALGAGQSDIQINPFSVQSRGAAFVYEPSGSQSLEAHPVLLHLWAGGTQQLALDFGSSAAGQLYIVLGSISGTTPGLSVDGLLLELVPDGYTNTTLVAPNTAPLGATFGALDGSGRGLATFSIPPNAPPSLAGLVLHHAAVVLDTSGPVSVSAVSPPSPLQLVP</sequence>
<dbReference type="Proteomes" id="UP000316921">
    <property type="component" value="Chromosome"/>
</dbReference>
<gene>
    <name evidence="3" type="ORF">Pla133_33740</name>
</gene>
<dbReference type="SUPFAM" id="SSF101908">
    <property type="entry name" value="Putative isomerase YbhE"/>
    <property type="match status" value="1"/>
</dbReference>
<dbReference type="AlphaFoldDB" id="A0A518BMS0"/>
<feature type="signal peptide" evidence="2">
    <location>
        <begin position="1"/>
        <end position="21"/>
    </location>
</feature>